<evidence type="ECO:0008006" key="3">
    <source>
        <dbReference type="Google" id="ProtNLM"/>
    </source>
</evidence>
<dbReference type="InterPro" id="IPR038231">
    <property type="entry name" value="MepB-like_sf"/>
</dbReference>
<evidence type="ECO:0000313" key="2">
    <source>
        <dbReference type="Proteomes" id="UP000051015"/>
    </source>
</evidence>
<keyword evidence="2" id="KW-1185">Reference proteome</keyword>
<evidence type="ECO:0000313" key="1">
    <source>
        <dbReference type="EMBL" id="KRM96271.1"/>
    </source>
</evidence>
<dbReference type="EMBL" id="AYZD01000015">
    <property type="protein sequence ID" value="KRM96271.1"/>
    <property type="molecule type" value="Genomic_DNA"/>
</dbReference>
<dbReference type="Gene3D" id="3.40.1350.140">
    <property type="entry name" value="MepB-like"/>
    <property type="match status" value="1"/>
</dbReference>
<gene>
    <name evidence="1" type="ORF">FC19_GL000551</name>
</gene>
<dbReference type="InterPro" id="IPR011235">
    <property type="entry name" value="MepB-like"/>
</dbReference>
<dbReference type="AlphaFoldDB" id="A0A0R2CWK7"/>
<proteinExistence type="predicted"/>
<sequence length="171" mass="19896">MIDTGGLILSQQFYKSLSLIQKMFPISNIELETFNQKYEAFNFNLEGLSFKSRLAKKTPLKHGYFVTFWQKNNINNNEPFNQQNTKDKLVITVLDGLRSGQFIFPKKVLIEQNILKTETSKGKMALLVYPSWVNNLNKAAERTQRWQLQYFVDLSSTKNQQEINNLFFGGI</sequence>
<protein>
    <recommendedName>
        <fullName evidence="3">MepB protein</fullName>
    </recommendedName>
</protein>
<reference evidence="1 2" key="1">
    <citation type="journal article" date="2015" name="Genome Announc.">
        <title>Expanding the biotechnology potential of lactobacilli through comparative genomics of 213 strains and associated genera.</title>
        <authorList>
            <person name="Sun Z."/>
            <person name="Harris H.M."/>
            <person name="McCann A."/>
            <person name="Guo C."/>
            <person name="Argimon S."/>
            <person name="Zhang W."/>
            <person name="Yang X."/>
            <person name="Jeffery I.B."/>
            <person name="Cooney J.C."/>
            <person name="Kagawa T.F."/>
            <person name="Liu W."/>
            <person name="Song Y."/>
            <person name="Salvetti E."/>
            <person name="Wrobel A."/>
            <person name="Rasinkangas P."/>
            <person name="Parkhill J."/>
            <person name="Rea M.C."/>
            <person name="O'Sullivan O."/>
            <person name="Ritari J."/>
            <person name="Douillard F.P."/>
            <person name="Paul Ross R."/>
            <person name="Yang R."/>
            <person name="Briner A.E."/>
            <person name="Felis G.E."/>
            <person name="de Vos W.M."/>
            <person name="Barrangou R."/>
            <person name="Klaenhammer T.R."/>
            <person name="Caufield P.W."/>
            <person name="Cui Y."/>
            <person name="Zhang H."/>
            <person name="O'Toole P.W."/>
        </authorList>
    </citation>
    <scope>NUCLEOTIDE SEQUENCE [LARGE SCALE GENOMIC DNA]</scope>
    <source>
        <strain evidence="1 2">DSM 21051</strain>
    </source>
</reference>
<accession>A0A0R2CWK7</accession>
<dbReference type="PATRIC" id="fig|1423725.3.peg.567"/>
<organism evidence="1 2">
    <name type="scientific">Liquorilactobacillus aquaticus DSM 21051</name>
    <dbReference type="NCBI Taxonomy" id="1423725"/>
    <lineage>
        <taxon>Bacteria</taxon>
        <taxon>Bacillati</taxon>
        <taxon>Bacillota</taxon>
        <taxon>Bacilli</taxon>
        <taxon>Lactobacillales</taxon>
        <taxon>Lactobacillaceae</taxon>
        <taxon>Liquorilactobacillus</taxon>
    </lineage>
</organism>
<dbReference type="Proteomes" id="UP000051015">
    <property type="component" value="Unassembled WGS sequence"/>
</dbReference>
<comment type="caution">
    <text evidence="1">The sequence shown here is derived from an EMBL/GenBank/DDBJ whole genome shotgun (WGS) entry which is preliminary data.</text>
</comment>
<dbReference type="Pfam" id="PF08877">
    <property type="entry name" value="MepB-like"/>
    <property type="match status" value="1"/>
</dbReference>
<dbReference type="PIRSF" id="PIRSF032285">
    <property type="entry name" value="UCP032285"/>
    <property type="match status" value="1"/>
</dbReference>
<name>A0A0R2CWK7_9LACO</name>